<sequence length="370" mass="40154">MAGAMEKELILVTGVTGYIAGRTAEALLQAGYRVRGTVRDLSSARQTQKALDEFGSQFEIAVVADIRVAGALDEAMEGCFGVVQIAAPMKISGQKAIPAVEEAVNIVNNVLESASEHQSVETVVLMSSVSAIRRSSSGPYTFTEKDWNTEVEAIFKTDPDKMSGGMIYRAAKVAAERAFWKYRETNKPRFAMAAVNPSFVHGPPLVVPNSVFKIKGTTGFIVSIQAGLDGPDVFKAYPWWVDVRDVARAVVFCVQNHTDGERFLAVSAYGPQQAVADVLRSVRPNSRVEKGVPGEGYAMPGYQAPENEDQILDGSKLVRVTGQDYIPYEQSVVDTANAYEPLLANLGPSIYIKKLAQKIFSYLMPGISTQ</sequence>
<name>A0ACA9USL6_BIOOC</name>
<organism evidence="1 2">
    <name type="scientific">Clonostachys rosea f. rosea IK726</name>
    <dbReference type="NCBI Taxonomy" id="1349383"/>
    <lineage>
        <taxon>Eukaryota</taxon>
        <taxon>Fungi</taxon>
        <taxon>Dikarya</taxon>
        <taxon>Ascomycota</taxon>
        <taxon>Pezizomycotina</taxon>
        <taxon>Sordariomycetes</taxon>
        <taxon>Hypocreomycetidae</taxon>
        <taxon>Hypocreales</taxon>
        <taxon>Bionectriaceae</taxon>
        <taxon>Clonostachys</taxon>
    </lineage>
</organism>
<keyword evidence="2" id="KW-1185">Reference proteome</keyword>
<gene>
    <name evidence="1" type="ORF">CRV2_00008363</name>
</gene>
<reference evidence="1" key="1">
    <citation type="submission" date="2020-04" db="EMBL/GenBank/DDBJ databases">
        <authorList>
            <person name="Broberg M."/>
        </authorList>
    </citation>
    <scope>NUCLEOTIDE SEQUENCE</scope>
</reference>
<accession>A0ACA9USL6</accession>
<evidence type="ECO:0000313" key="1">
    <source>
        <dbReference type="EMBL" id="CAG9956457.1"/>
    </source>
</evidence>
<dbReference type="Proteomes" id="UP000836387">
    <property type="component" value="Unassembled WGS sequence"/>
</dbReference>
<proteinExistence type="predicted"/>
<protein>
    <submittedName>
        <fullName evidence="1">Uncharacterized protein</fullName>
    </submittedName>
</protein>
<evidence type="ECO:0000313" key="2">
    <source>
        <dbReference type="Proteomes" id="UP000836387"/>
    </source>
</evidence>
<comment type="caution">
    <text evidence="1">The sequence shown here is derived from an EMBL/GenBank/DDBJ whole genome shotgun (WGS) entry which is preliminary data.</text>
</comment>
<reference evidence="1" key="2">
    <citation type="submission" date="2021-10" db="EMBL/GenBank/DDBJ databases">
        <authorList>
            <person name="Piombo E."/>
        </authorList>
    </citation>
    <scope>NUCLEOTIDE SEQUENCE</scope>
</reference>
<dbReference type="EMBL" id="CADEHS020000645">
    <property type="protein sequence ID" value="CAG9956457.1"/>
    <property type="molecule type" value="Genomic_DNA"/>
</dbReference>